<evidence type="ECO:0000256" key="2">
    <source>
        <dbReference type="SAM" id="MobiDB-lite"/>
    </source>
</evidence>
<evidence type="ECO:0000313" key="5">
    <source>
        <dbReference type="Proteomes" id="UP000078237"/>
    </source>
</evidence>
<dbReference type="VEuPathDB" id="FungiDB:MMYC01_200572"/>
<dbReference type="OrthoDB" id="3498215at2759"/>
<dbReference type="InterPro" id="IPR036864">
    <property type="entry name" value="Zn2-C6_fun-type_DNA-bd_sf"/>
</dbReference>
<evidence type="ECO:0000313" key="4">
    <source>
        <dbReference type="EMBL" id="KXX82821.1"/>
    </source>
</evidence>
<feature type="compositionally biased region" description="Basic residues" evidence="2">
    <location>
        <begin position="51"/>
        <end position="60"/>
    </location>
</feature>
<dbReference type="AlphaFoldDB" id="A0A175WH14"/>
<reference evidence="4 5" key="1">
    <citation type="journal article" date="2016" name="Genome Announc.">
        <title>Genome Sequence of Madurella mycetomatis mm55, Isolated from a Human Mycetoma Case in Sudan.</title>
        <authorList>
            <person name="Smit S."/>
            <person name="Derks M.F."/>
            <person name="Bervoets S."/>
            <person name="Fahal A."/>
            <person name="van Leeuwen W."/>
            <person name="van Belkum A."/>
            <person name="van de Sande W.W."/>
        </authorList>
    </citation>
    <scope>NUCLEOTIDE SEQUENCE [LARGE SCALE GENOMIC DNA]</scope>
    <source>
        <strain evidence="5">mm55</strain>
    </source>
</reference>
<dbReference type="SUPFAM" id="SSF57701">
    <property type="entry name" value="Zn2/Cys6 DNA-binding domain"/>
    <property type="match status" value="1"/>
</dbReference>
<keyword evidence="1" id="KW-0539">Nucleus</keyword>
<accession>A0A175WH14</accession>
<dbReference type="EMBL" id="LCTW02000007">
    <property type="protein sequence ID" value="KXX82821.1"/>
    <property type="molecule type" value="Genomic_DNA"/>
</dbReference>
<dbReference type="STRING" id="100816.A0A175WH14"/>
<dbReference type="InterPro" id="IPR001138">
    <property type="entry name" value="Zn2Cys6_DnaBD"/>
</dbReference>
<evidence type="ECO:0000256" key="1">
    <source>
        <dbReference type="ARBA" id="ARBA00023242"/>
    </source>
</evidence>
<organism evidence="4 5">
    <name type="scientific">Madurella mycetomatis</name>
    <dbReference type="NCBI Taxonomy" id="100816"/>
    <lineage>
        <taxon>Eukaryota</taxon>
        <taxon>Fungi</taxon>
        <taxon>Dikarya</taxon>
        <taxon>Ascomycota</taxon>
        <taxon>Pezizomycotina</taxon>
        <taxon>Sordariomycetes</taxon>
        <taxon>Sordariomycetidae</taxon>
        <taxon>Sordariales</taxon>
        <taxon>Sordariales incertae sedis</taxon>
        <taxon>Madurella</taxon>
    </lineage>
</organism>
<dbReference type="InterPro" id="IPR050797">
    <property type="entry name" value="Carb_Metab_Trans_Reg"/>
</dbReference>
<dbReference type="Gene3D" id="4.10.240.10">
    <property type="entry name" value="Zn(2)-C6 fungal-type DNA-binding domain"/>
    <property type="match status" value="1"/>
</dbReference>
<gene>
    <name evidence="4" type="ORF">MMYC01_200572</name>
</gene>
<dbReference type="SMART" id="SM00066">
    <property type="entry name" value="GAL4"/>
    <property type="match status" value="1"/>
</dbReference>
<dbReference type="GO" id="GO:0000981">
    <property type="term" value="F:DNA-binding transcription factor activity, RNA polymerase II-specific"/>
    <property type="evidence" value="ECO:0007669"/>
    <property type="project" value="InterPro"/>
</dbReference>
<name>A0A175WH14_9PEZI</name>
<dbReference type="Pfam" id="PF00172">
    <property type="entry name" value="Zn_clus"/>
    <property type="match status" value="1"/>
</dbReference>
<proteinExistence type="predicted"/>
<keyword evidence="5" id="KW-1185">Reference proteome</keyword>
<dbReference type="CDD" id="cd00067">
    <property type="entry name" value="GAL4"/>
    <property type="match status" value="1"/>
</dbReference>
<comment type="caution">
    <text evidence="4">The sequence shown here is derived from an EMBL/GenBank/DDBJ whole genome shotgun (WGS) entry which is preliminary data.</text>
</comment>
<dbReference type="GO" id="GO:0008270">
    <property type="term" value="F:zinc ion binding"/>
    <property type="evidence" value="ECO:0007669"/>
    <property type="project" value="InterPro"/>
</dbReference>
<dbReference type="PANTHER" id="PTHR31668">
    <property type="entry name" value="GLUCOSE TRANSPORT TRANSCRIPTION REGULATOR RGT1-RELATED-RELATED"/>
    <property type="match status" value="1"/>
</dbReference>
<dbReference type="Proteomes" id="UP000078237">
    <property type="component" value="Unassembled WGS sequence"/>
</dbReference>
<sequence length="466" mass="51475">MDKRDKESMERPKRRACDECRGRKLACSKEIDGCARCKREGIKCVYSPQKRMGRPRKHRRAAAESPAEVATPNEMPTTIKPPATVVPEFEFDSTIGMDLDFSFLDMNNSDLNFLNLINSDSEFPTLPEQSAIDPYAKTPQHASDGPRAFWGVSNQHLGDINFDPPPFTSTPSQVPEITPEEVAQIMSTEIPETLPSLSPPSSSSPSTHASPQEQENTRTCGCLAALYLALDSLQTLPKEVAQAMNVARTAAKAAHDTILCPACGDPPLDNACKGPVRLSSLQSMLMLGALLPALSNAYTRILTMVDAEAATADAERRKIPFTLRGYGGLWGWMATQDVAKCGTSKWLEGAELEPLLWRLTVRALLKMDVYGVNELTPGVDCDEARQPGLKDIIRMMEERSQRRHQMLDDLVASGAMEKPSPEYVPLSTPGDILSLQLFRTAKYFKKKLQEISPIEYLQASLYIQLS</sequence>
<dbReference type="PROSITE" id="PS00463">
    <property type="entry name" value="ZN2_CY6_FUNGAL_1"/>
    <property type="match status" value="1"/>
</dbReference>
<dbReference type="PROSITE" id="PS50048">
    <property type="entry name" value="ZN2_CY6_FUNGAL_2"/>
    <property type="match status" value="1"/>
</dbReference>
<feature type="region of interest" description="Disordered" evidence="2">
    <location>
        <begin position="192"/>
        <end position="215"/>
    </location>
</feature>
<feature type="compositionally biased region" description="Low complexity" evidence="2">
    <location>
        <begin position="194"/>
        <end position="206"/>
    </location>
</feature>
<feature type="region of interest" description="Disordered" evidence="2">
    <location>
        <begin position="51"/>
        <end position="80"/>
    </location>
</feature>
<feature type="domain" description="Zn(2)-C6 fungal-type" evidence="3">
    <location>
        <begin position="16"/>
        <end position="46"/>
    </location>
</feature>
<protein>
    <submittedName>
        <fullName evidence="4">Lactose regulatory protein LAC9</fullName>
    </submittedName>
</protein>
<evidence type="ECO:0000259" key="3">
    <source>
        <dbReference type="PROSITE" id="PS50048"/>
    </source>
</evidence>